<dbReference type="PANTHER" id="PTHR30471">
    <property type="entry name" value="DNA REPAIR PROTEIN RADC"/>
    <property type="match status" value="1"/>
</dbReference>
<dbReference type="NCBIfam" id="TIGR00608">
    <property type="entry name" value="radc"/>
    <property type="match status" value="1"/>
</dbReference>
<keyword evidence="4" id="KW-0378">Hydrolase</keyword>
<keyword evidence="10" id="KW-1185">Reference proteome</keyword>
<organism evidence="9 10">
    <name type="scientific">Amylolactobacillus amylotrophicus DSM 20534</name>
    <dbReference type="NCBI Taxonomy" id="1423722"/>
    <lineage>
        <taxon>Bacteria</taxon>
        <taxon>Bacillati</taxon>
        <taxon>Bacillota</taxon>
        <taxon>Bacilli</taxon>
        <taxon>Lactobacillales</taxon>
        <taxon>Lactobacillaceae</taxon>
        <taxon>Amylolactobacillus</taxon>
    </lineage>
</organism>
<dbReference type="EMBL" id="AZCV01000001">
    <property type="protein sequence ID" value="KRK38644.1"/>
    <property type="molecule type" value="Genomic_DNA"/>
</dbReference>
<evidence type="ECO:0000259" key="8">
    <source>
        <dbReference type="PROSITE" id="PS50249"/>
    </source>
</evidence>
<dbReference type="PROSITE" id="PS50249">
    <property type="entry name" value="MPN"/>
    <property type="match status" value="1"/>
</dbReference>
<dbReference type="AlphaFoldDB" id="A0A0R1H491"/>
<evidence type="ECO:0000256" key="7">
    <source>
        <dbReference type="RuleBase" id="RU003797"/>
    </source>
</evidence>
<keyword evidence="2" id="KW-0645">Protease</keyword>
<evidence type="ECO:0000256" key="5">
    <source>
        <dbReference type="ARBA" id="ARBA00022833"/>
    </source>
</evidence>
<keyword evidence="5" id="KW-0862">Zinc</keyword>
<comment type="caution">
    <text evidence="9">The sequence shown here is derived from an EMBL/GenBank/DDBJ whole genome shotgun (WGS) entry which is preliminary data.</text>
</comment>
<dbReference type="PANTHER" id="PTHR30471:SF3">
    <property type="entry name" value="UPF0758 PROTEIN YEES-RELATED"/>
    <property type="match status" value="1"/>
</dbReference>
<accession>A0A0R1H491</accession>
<proteinExistence type="inferred from homology"/>
<dbReference type="CDD" id="cd08071">
    <property type="entry name" value="MPN_DUF2466"/>
    <property type="match status" value="1"/>
</dbReference>
<dbReference type="Pfam" id="PF04002">
    <property type="entry name" value="RadC"/>
    <property type="match status" value="1"/>
</dbReference>
<evidence type="ECO:0000256" key="3">
    <source>
        <dbReference type="ARBA" id="ARBA00022723"/>
    </source>
</evidence>
<dbReference type="Gene3D" id="3.40.140.10">
    <property type="entry name" value="Cytidine Deaminase, domain 2"/>
    <property type="match status" value="1"/>
</dbReference>
<sequence>MKGGLFMLKNIEDYQINLQSDGELLLNIEQKLVGLKINNFAELSDFFIQHKISSLTDLHEYVRSKKCDLELTLLLGQLLVRVQQIKHGTLSKFYSSVQVGHYLVDLFNGESQEQLLAIYLDTKNRVLAQKVIFKGSLNKSVAHPREILEPAIRFHSAAIIIAHNHPSGDTAPSKEDVDFSTKLRDACSIIGIECLDHFIVGEGTYLSLREAALI</sequence>
<dbReference type="GO" id="GO:0008237">
    <property type="term" value="F:metallopeptidase activity"/>
    <property type="evidence" value="ECO:0007669"/>
    <property type="project" value="UniProtKB-KW"/>
</dbReference>
<name>A0A0R1H491_9LACO</name>
<dbReference type="GO" id="GO:0006508">
    <property type="term" value="P:proteolysis"/>
    <property type="evidence" value="ECO:0007669"/>
    <property type="project" value="UniProtKB-KW"/>
</dbReference>
<dbReference type="PROSITE" id="PS01302">
    <property type="entry name" value="UPF0758"/>
    <property type="match status" value="1"/>
</dbReference>
<evidence type="ECO:0000313" key="9">
    <source>
        <dbReference type="EMBL" id="KRK38644.1"/>
    </source>
</evidence>
<keyword evidence="3" id="KW-0479">Metal-binding</keyword>
<dbReference type="InterPro" id="IPR001405">
    <property type="entry name" value="UPF0758"/>
</dbReference>
<dbReference type="Proteomes" id="UP000050909">
    <property type="component" value="Unassembled WGS sequence"/>
</dbReference>
<evidence type="ECO:0000256" key="1">
    <source>
        <dbReference type="ARBA" id="ARBA00010243"/>
    </source>
</evidence>
<evidence type="ECO:0000256" key="4">
    <source>
        <dbReference type="ARBA" id="ARBA00022801"/>
    </source>
</evidence>
<evidence type="ECO:0000313" key="10">
    <source>
        <dbReference type="Proteomes" id="UP000050909"/>
    </source>
</evidence>
<dbReference type="InterPro" id="IPR025657">
    <property type="entry name" value="RadC_JAB"/>
</dbReference>
<evidence type="ECO:0000256" key="2">
    <source>
        <dbReference type="ARBA" id="ARBA00022670"/>
    </source>
</evidence>
<feature type="domain" description="MPN" evidence="8">
    <location>
        <begin position="83"/>
        <end position="214"/>
    </location>
</feature>
<dbReference type="GO" id="GO:0046872">
    <property type="term" value="F:metal ion binding"/>
    <property type="evidence" value="ECO:0007669"/>
    <property type="project" value="UniProtKB-KW"/>
</dbReference>
<dbReference type="InterPro" id="IPR020891">
    <property type="entry name" value="UPF0758_CS"/>
</dbReference>
<protein>
    <submittedName>
        <fullName evidence="9">DNA repair protein RadC</fullName>
    </submittedName>
</protein>
<evidence type="ECO:0000256" key="6">
    <source>
        <dbReference type="ARBA" id="ARBA00023049"/>
    </source>
</evidence>
<gene>
    <name evidence="9" type="ORF">FC62_GL000332</name>
</gene>
<dbReference type="PATRIC" id="fig|1423722.3.peg.337"/>
<reference evidence="9 10" key="1">
    <citation type="journal article" date="2015" name="Genome Announc.">
        <title>Expanding the biotechnology potential of lactobacilli through comparative genomics of 213 strains and associated genera.</title>
        <authorList>
            <person name="Sun Z."/>
            <person name="Harris H.M."/>
            <person name="McCann A."/>
            <person name="Guo C."/>
            <person name="Argimon S."/>
            <person name="Zhang W."/>
            <person name="Yang X."/>
            <person name="Jeffery I.B."/>
            <person name="Cooney J.C."/>
            <person name="Kagawa T.F."/>
            <person name="Liu W."/>
            <person name="Song Y."/>
            <person name="Salvetti E."/>
            <person name="Wrobel A."/>
            <person name="Rasinkangas P."/>
            <person name="Parkhill J."/>
            <person name="Rea M.C."/>
            <person name="O'Sullivan O."/>
            <person name="Ritari J."/>
            <person name="Douillard F.P."/>
            <person name="Paul Ross R."/>
            <person name="Yang R."/>
            <person name="Briner A.E."/>
            <person name="Felis G.E."/>
            <person name="de Vos W.M."/>
            <person name="Barrangou R."/>
            <person name="Klaenhammer T.R."/>
            <person name="Caufield P.W."/>
            <person name="Cui Y."/>
            <person name="Zhang H."/>
            <person name="O'Toole P.W."/>
        </authorList>
    </citation>
    <scope>NUCLEOTIDE SEQUENCE [LARGE SCALE GENOMIC DNA]</scope>
    <source>
        <strain evidence="9 10">DSM 20534</strain>
    </source>
</reference>
<dbReference type="InterPro" id="IPR037518">
    <property type="entry name" value="MPN"/>
</dbReference>
<comment type="similarity">
    <text evidence="1 7">Belongs to the UPF0758 family.</text>
</comment>
<keyword evidence="6" id="KW-0482">Metalloprotease</keyword>